<dbReference type="InterPro" id="IPR036074">
    <property type="entry name" value="CbiD_sf"/>
</dbReference>
<dbReference type="GO" id="GO:0043780">
    <property type="term" value="F:cobalt-precorrin-5B C1-methyltransferase activity"/>
    <property type="evidence" value="ECO:0007669"/>
    <property type="project" value="RHEA"/>
</dbReference>
<dbReference type="Pfam" id="PF01888">
    <property type="entry name" value="CbiD"/>
    <property type="match status" value="1"/>
</dbReference>
<dbReference type="EMBL" id="VLKH01000005">
    <property type="protein sequence ID" value="TWH79734.1"/>
    <property type="molecule type" value="Genomic_DNA"/>
</dbReference>
<keyword evidence="2 5" id="KW-0489">Methyltransferase</keyword>
<evidence type="ECO:0000256" key="3">
    <source>
        <dbReference type="ARBA" id="ARBA00022679"/>
    </source>
</evidence>
<protein>
    <recommendedName>
        <fullName evidence="5">Cobalt-precorrin-5B C(1)-methyltransferase</fullName>
        <ecNumber evidence="5">2.1.1.195</ecNumber>
    </recommendedName>
    <alternativeName>
        <fullName evidence="5">Cobalt-precorrin-6A synthase</fullName>
    </alternativeName>
</protein>
<dbReference type="GO" id="GO:0019251">
    <property type="term" value="P:anaerobic cobalamin biosynthetic process"/>
    <property type="evidence" value="ECO:0007669"/>
    <property type="project" value="UniProtKB-UniRule"/>
</dbReference>
<evidence type="ECO:0000256" key="5">
    <source>
        <dbReference type="HAMAP-Rule" id="MF_00787"/>
    </source>
</evidence>
<dbReference type="RefSeq" id="WP_145082976.1">
    <property type="nucleotide sequence ID" value="NZ_VLKH01000005.1"/>
</dbReference>
<evidence type="ECO:0000313" key="6">
    <source>
        <dbReference type="EMBL" id="TWH79734.1"/>
    </source>
</evidence>
<comment type="catalytic activity">
    <reaction evidence="5">
        <text>Co-precorrin-5B + S-adenosyl-L-methionine = Co-precorrin-6A + S-adenosyl-L-homocysteine</text>
        <dbReference type="Rhea" id="RHEA:26285"/>
        <dbReference type="ChEBI" id="CHEBI:57856"/>
        <dbReference type="ChEBI" id="CHEBI:59789"/>
        <dbReference type="ChEBI" id="CHEBI:60063"/>
        <dbReference type="ChEBI" id="CHEBI:60064"/>
        <dbReference type="EC" id="2.1.1.195"/>
    </reaction>
</comment>
<dbReference type="Gene3D" id="3.30.2110.10">
    <property type="entry name" value="CbiD-like"/>
    <property type="match status" value="1"/>
</dbReference>
<gene>
    <name evidence="5" type="primary">cbiD</name>
    <name evidence="6" type="ORF">LY60_02052</name>
</gene>
<comment type="pathway">
    <text evidence="5">Cofactor biosynthesis; adenosylcobalamin biosynthesis; cob(II)yrinate a,c-diamide from sirohydrochlorin (anaerobic route): step 6/10.</text>
</comment>
<dbReference type="PIRSF" id="PIRSF026782">
    <property type="entry name" value="CbiD"/>
    <property type="match status" value="1"/>
</dbReference>
<name>A0A562JA38_9FIRM</name>
<accession>A0A562JA38</accession>
<dbReference type="PANTHER" id="PTHR35863:SF1">
    <property type="entry name" value="COBALT-PRECORRIN-5B C(1)-METHYLTRANSFERASE"/>
    <property type="match status" value="1"/>
</dbReference>
<sequence length="361" mass="39263">MRDYIIKDGKKLRCGYTTGTCAAAASSAAAIMLLTGKTVDNVQVRLPSGETIFMDIKNPCFDVHGVSCSVTKDSGDDPDITDGIEIYAKVSLDDTGKINIYGGQGVGRVTQKGLDCQVGEAAINSVPRKMITENLKRISNEYKYRGGMSVTVYVPEGEEKALKTFNPQLGIIGGISILGTTGIVEPMSKKALVDSLKIEMKVIREKGYTRLLAFPGNYAEKFIDSALGIRGENSLKFSNYLGEVLDFSVELGFKEVLIVGHIGKMVKVAGGMLNTHSHNGDFRMEVIACYAALYGAGSHAVNEILLSATTEHALSILERENVEKPVLKKISEKAEYYINKRVNNTIKTKLIIYSNDKGILN</sequence>
<proteinExistence type="inferred from homology"/>
<dbReference type="NCBIfam" id="TIGR00312">
    <property type="entry name" value="cbiD"/>
    <property type="match status" value="1"/>
</dbReference>
<dbReference type="InterPro" id="IPR002748">
    <property type="entry name" value="CbiD"/>
</dbReference>
<dbReference type="GO" id="GO:0032259">
    <property type="term" value="P:methylation"/>
    <property type="evidence" value="ECO:0007669"/>
    <property type="project" value="UniProtKB-KW"/>
</dbReference>
<dbReference type="AlphaFoldDB" id="A0A562JA38"/>
<keyword evidence="4 5" id="KW-0949">S-adenosyl-L-methionine</keyword>
<dbReference type="Proteomes" id="UP000315343">
    <property type="component" value="Unassembled WGS sequence"/>
</dbReference>
<dbReference type="HAMAP" id="MF_00787">
    <property type="entry name" value="CbiD"/>
    <property type="match status" value="1"/>
</dbReference>
<comment type="caution">
    <text evidence="6">The sequence shown here is derived from an EMBL/GenBank/DDBJ whole genome shotgun (WGS) entry which is preliminary data.</text>
</comment>
<evidence type="ECO:0000256" key="1">
    <source>
        <dbReference type="ARBA" id="ARBA00022573"/>
    </source>
</evidence>
<keyword evidence="1 5" id="KW-0169">Cobalamin biosynthesis</keyword>
<dbReference type="EC" id="2.1.1.195" evidence="5"/>
<dbReference type="PANTHER" id="PTHR35863">
    <property type="entry name" value="COBALT-PRECORRIN-5B C(1)-METHYLTRANSFERASE"/>
    <property type="match status" value="1"/>
</dbReference>
<dbReference type="SUPFAM" id="SSF111342">
    <property type="entry name" value="CbiD-like"/>
    <property type="match status" value="1"/>
</dbReference>
<keyword evidence="3 5" id="KW-0808">Transferase</keyword>
<evidence type="ECO:0000256" key="4">
    <source>
        <dbReference type="ARBA" id="ARBA00022691"/>
    </source>
</evidence>
<organism evidence="6 7">
    <name type="scientific">Sedimentibacter saalensis</name>
    <dbReference type="NCBI Taxonomy" id="130788"/>
    <lineage>
        <taxon>Bacteria</taxon>
        <taxon>Bacillati</taxon>
        <taxon>Bacillota</taxon>
        <taxon>Tissierellia</taxon>
        <taxon>Sedimentibacter</taxon>
    </lineage>
</organism>
<dbReference type="OrthoDB" id="6439987at2"/>
<keyword evidence="7" id="KW-1185">Reference proteome</keyword>
<dbReference type="UniPathway" id="UPA00148">
    <property type="reaction ID" value="UER00227"/>
</dbReference>
<evidence type="ECO:0000256" key="2">
    <source>
        <dbReference type="ARBA" id="ARBA00022603"/>
    </source>
</evidence>
<evidence type="ECO:0000313" key="7">
    <source>
        <dbReference type="Proteomes" id="UP000315343"/>
    </source>
</evidence>
<comment type="similarity">
    <text evidence="5">Belongs to the CbiD family.</text>
</comment>
<comment type="function">
    <text evidence="5">Catalyzes the methylation of C-1 in cobalt-precorrin-5B to form cobalt-precorrin-6A.</text>
</comment>
<reference evidence="6 7" key="1">
    <citation type="submission" date="2019-07" db="EMBL/GenBank/DDBJ databases">
        <title>Genomic Encyclopedia of Type Strains, Phase I: the one thousand microbial genomes (KMG-I) project.</title>
        <authorList>
            <person name="Kyrpides N."/>
        </authorList>
    </citation>
    <scope>NUCLEOTIDE SEQUENCE [LARGE SCALE GENOMIC DNA]</scope>
    <source>
        <strain evidence="6 7">DSM 13558</strain>
    </source>
</reference>